<organism evidence="9 10">
    <name type="scientific">Phellinidium pouzarii</name>
    <dbReference type="NCBI Taxonomy" id="167371"/>
    <lineage>
        <taxon>Eukaryota</taxon>
        <taxon>Fungi</taxon>
        <taxon>Dikarya</taxon>
        <taxon>Basidiomycota</taxon>
        <taxon>Agaricomycotina</taxon>
        <taxon>Agaricomycetes</taxon>
        <taxon>Hymenochaetales</taxon>
        <taxon>Hymenochaetaceae</taxon>
        <taxon>Phellinidium</taxon>
    </lineage>
</organism>
<comment type="caution">
    <text evidence="9">The sequence shown here is derived from an EMBL/GenBank/DDBJ whole genome shotgun (WGS) entry which is preliminary data.</text>
</comment>
<accession>A0A4S4LCE0</accession>
<dbReference type="Pfam" id="PF13639">
    <property type="entry name" value="zf-RING_2"/>
    <property type="match status" value="1"/>
</dbReference>
<dbReference type="InterPro" id="IPR001841">
    <property type="entry name" value="Znf_RING"/>
</dbReference>
<feature type="compositionally biased region" description="Low complexity" evidence="5">
    <location>
        <begin position="636"/>
        <end position="659"/>
    </location>
</feature>
<feature type="signal peptide" evidence="6">
    <location>
        <begin position="1"/>
        <end position="23"/>
    </location>
</feature>
<feature type="region of interest" description="Disordered" evidence="5">
    <location>
        <begin position="1415"/>
        <end position="1489"/>
    </location>
</feature>
<feature type="compositionally biased region" description="Polar residues" evidence="5">
    <location>
        <begin position="807"/>
        <end position="820"/>
    </location>
</feature>
<dbReference type="PANTHER" id="PTHR24068">
    <property type="entry name" value="UBIQUITIN-CONJUGATING ENZYME E2"/>
    <property type="match status" value="1"/>
</dbReference>
<dbReference type="SMART" id="SM00184">
    <property type="entry name" value="RING"/>
    <property type="match status" value="1"/>
</dbReference>
<dbReference type="Gene3D" id="3.30.40.10">
    <property type="entry name" value="Zinc/RING finger domain, C3HC4 (zinc finger)"/>
    <property type="match status" value="1"/>
</dbReference>
<feature type="active site" description="Glycyl thioester intermediate" evidence="4">
    <location>
        <position position="203"/>
    </location>
</feature>
<feature type="region of interest" description="Disordered" evidence="5">
    <location>
        <begin position="807"/>
        <end position="831"/>
    </location>
</feature>
<keyword evidence="1" id="KW-0808">Transferase</keyword>
<evidence type="ECO:0008006" key="11">
    <source>
        <dbReference type="Google" id="ProtNLM"/>
    </source>
</evidence>
<evidence type="ECO:0000256" key="1">
    <source>
        <dbReference type="ARBA" id="ARBA00022679"/>
    </source>
</evidence>
<feature type="compositionally biased region" description="Polar residues" evidence="5">
    <location>
        <begin position="1442"/>
        <end position="1455"/>
    </location>
</feature>
<feature type="region of interest" description="Disordered" evidence="5">
    <location>
        <begin position="554"/>
        <end position="662"/>
    </location>
</feature>
<keyword evidence="10" id="KW-1185">Reference proteome</keyword>
<feature type="region of interest" description="Disordered" evidence="5">
    <location>
        <begin position="681"/>
        <end position="765"/>
    </location>
</feature>
<dbReference type="Pfam" id="PF00179">
    <property type="entry name" value="UQ_con"/>
    <property type="match status" value="1"/>
</dbReference>
<evidence type="ECO:0000259" key="8">
    <source>
        <dbReference type="PROSITE" id="PS50127"/>
    </source>
</evidence>
<feature type="compositionally biased region" description="Low complexity" evidence="5">
    <location>
        <begin position="366"/>
        <end position="385"/>
    </location>
</feature>
<feature type="region of interest" description="Disordered" evidence="5">
    <location>
        <begin position="1174"/>
        <end position="1206"/>
    </location>
</feature>
<feature type="region of interest" description="Disordered" evidence="5">
    <location>
        <begin position="1265"/>
        <end position="1297"/>
    </location>
</feature>
<feature type="region of interest" description="Disordered" evidence="5">
    <location>
        <begin position="1766"/>
        <end position="1793"/>
    </location>
</feature>
<evidence type="ECO:0000256" key="6">
    <source>
        <dbReference type="SAM" id="SignalP"/>
    </source>
</evidence>
<evidence type="ECO:0000313" key="10">
    <source>
        <dbReference type="Proteomes" id="UP000308199"/>
    </source>
</evidence>
<feature type="region of interest" description="Disordered" evidence="5">
    <location>
        <begin position="1037"/>
        <end position="1078"/>
    </location>
</feature>
<dbReference type="PROSITE" id="PS00183">
    <property type="entry name" value="UBC_1"/>
    <property type="match status" value="1"/>
</dbReference>
<dbReference type="PROSITE" id="PS50127">
    <property type="entry name" value="UBC_2"/>
    <property type="match status" value="1"/>
</dbReference>
<gene>
    <name evidence="9" type="ORF">EW145_g2002</name>
</gene>
<dbReference type="Proteomes" id="UP000308199">
    <property type="component" value="Unassembled WGS sequence"/>
</dbReference>
<feature type="compositionally biased region" description="Polar residues" evidence="5">
    <location>
        <begin position="1419"/>
        <end position="1432"/>
    </location>
</feature>
<feature type="chain" id="PRO_5020477454" description="RING-type domain-containing protein" evidence="6">
    <location>
        <begin position="24"/>
        <end position="1972"/>
    </location>
</feature>
<feature type="compositionally biased region" description="Basic and acidic residues" evidence="5">
    <location>
        <begin position="1178"/>
        <end position="1206"/>
    </location>
</feature>
<feature type="compositionally biased region" description="Basic and acidic residues" evidence="5">
    <location>
        <begin position="349"/>
        <end position="363"/>
    </location>
</feature>
<feature type="compositionally biased region" description="Low complexity" evidence="5">
    <location>
        <begin position="307"/>
        <end position="346"/>
    </location>
</feature>
<sequence>MWCRYDSFLITMIVIWHSSPSCAMDVSPSLLLLSCPDRQTDTFTITFHFYAQYLLLARDSFLMETERLTTDPAPGITATPHDDNLRYFNVTIEGPEGSPFASASLFSYIRNLLHCISVGVLTSGFVAVIFRSAGRSRILSDRVVSWMPLTSASGNFGCICVGRTDGVFKLELFLPEDYPMSPPKVRFLTKIYHPNIDKLGRICLDILKDRWSPALQIRTVLLSIQSLLSTPNPDDPLAPDVAKHYKEDLEGAMQMSQAWAEKCEEMYVLMPISSNPPQVHLTLTPSHSTFKRSFHQFGLDVDDGESADAGSADSSSGSVSTSTGASTGGSRSVSGSSGLRYSSQASDDGYGHNERNKRARSEGPDSANSSVSIGGSVNSNDGSVGFTSAGLESGSGSLVGAAQVEEGVEASGEFDNSTSSSVSSTYAEFSMPSWNAPALSLSSFDSSTPSIADFRTRWNSEVRESPPGFADMLSPRLSSPAPPPAVDVDMTMDEGINVSSHPFTLRSVRRDSNETEALLGAATERLRATIARARAFDRSIAPLRSGALDNVAVHSRTQSEDAPRPCHPPFDFEEHQRRASPAMSLTMPFGGASTTNASSNSTRGSEAFYDNIHSNNPLSVEGDTNADRHSNTTHISPSLSSLSDVGSGSSVYASGISSGNGRSVNQGGISSFASARAASVNAQTSGRSSEIEPTRFRSAYSLNDDEREDDDEDEDSITVDRALSVNRADDDTRSTTLVGGTERTETQSTSSTFNSDTSEDEDRRDLDSIHESWGNFVTSALGSTRPVSHANPRWDRFMHRMQGYGEQVSSNSNVGHMNSDNRTRPWPWSPPLSDIARDLGSTAYNSRSTPGSAEVLSHSHTRMHSGVAEPDLLGNQNERIGRMVQMDMQMDGSSLRIPHSHSLLNPNQSQSQSRVERESVVPRLPTPPRPSLPTLRSAIFGSDEEPETSIRDGDALWNNYRGFRREMRRVTRLHREGLADEVRSPGRGRESDVTSTSAIATTLRSRGGIFFSNISYSIFYFLSNSLFEGSRVDERHGVSRTQQQPLQELGHSVPAAQQWREGQTPSTEHMRQESARLPLSETLVSTRYGDYLQDSGHGNFSQASSPLSQLLVLPPLDLPPSINLSHAASAPAYSASNSPPLLMSDLHRPGPDGHSFMESSGIREAAEGLMESLLNLQRNDREREQEREREREQEREREREQDRERVQRRIEREIEREQEQFQQAMEREHEWERRSDRGHASIGRVALERSTLSELRERTRLNIHPRSPYLQRPTSSARERSSLASAGSTSPPHWRHSFSPAPFSSRVTYSPNVSAHHFLRPEAESDVRPEARGTASSTEAAEYFASNQAFGPARHSRGSVALLRQRRLRLLSDLSDNTHLNTRTGDSPTHVPAEEDGMWRPAHGLDIGRDAVVDRHRSPSLSRRQVPTSNPDPGQDLLQLLYPNNSRFPTQTAGESAQRLGEGVGERSPGRVRAQETSGEFELSGLPPLQESRVRTWSNIQESGATEQSHAAALSTSRPPSLPPLRFDQLPSLAPERELENAENRLFGSEDINTRNVPWRRLGPRPDGSQHLSAWNASRRNTAERSSELALHRAMILQSVQSRHSLAQTHDGEREHEIAPSTTAITPPIGRTQGFQHAMNVLGGDGSTGPRRQQFNNAFERERLLEPTRVHVRDPVRLVRGDAHVRWGEIADDDRDQDRRASWIDTFRRRRNPVSALFAPPPDNADSTPPNRVRTGTAAGHNHQDLQQPQSNGSLHDWFAMVSANRTRARQRARSGRRDEDAPSTMRSFSTRIGRRPTLRNLGDFMRDEDFDTSYESLVALAATLGEAKPRATPAHVISALPTGLYKDWQSPQSDTRCPICLDDYKDVDPVLKAEPCNHWCHKECLEQWLHSARTCPVCRTLIGTPRRSPTPPPVAGPSRISRASAPADSDDDDASILGSSSPMRPLSPGSIESEVYAMLASAGNSRGPLLS</sequence>
<dbReference type="OrthoDB" id="8062037at2759"/>
<dbReference type="GO" id="GO:0008270">
    <property type="term" value="F:zinc ion binding"/>
    <property type="evidence" value="ECO:0007669"/>
    <property type="project" value="UniProtKB-KW"/>
</dbReference>
<reference evidence="9 10" key="1">
    <citation type="submission" date="2019-02" db="EMBL/GenBank/DDBJ databases">
        <title>Genome sequencing of the rare red list fungi Phellinidium pouzarii.</title>
        <authorList>
            <person name="Buettner E."/>
            <person name="Kellner H."/>
        </authorList>
    </citation>
    <scope>NUCLEOTIDE SEQUENCE [LARGE SCALE GENOMIC DNA]</scope>
    <source>
        <strain evidence="9 10">DSM 108285</strain>
    </source>
</reference>
<dbReference type="InterPro" id="IPR000608">
    <property type="entry name" value="UBC"/>
</dbReference>
<dbReference type="Gene3D" id="3.10.110.10">
    <property type="entry name" value="Ubiquitin Conjugating Enzyme"/>
    <property type="match status" value="1"/>
</dbReference>
<evidence type="ECO:0000313" key="9">
    <source>
        <dbReference type="EMBL" id="THH09442.1"/>
    </source>
</evidence>
<dbReference type="InterPro" id="IPR023313">
    <property type="entry name" value="UBQ-conjugating_AS"/>
</dbReference>
<protein>
    <recommendedName>
        <fullName evidence="11">RING-type domain-containing protein</fullName>
    </recommendedName>
</protein>
<dbReference type="SUPFAM" id="SSF54495">
    <property type="entry name" value="UBC-like"/>
    <property type="match status" value="2"/>
</dbReference>
<dbReference type="InterPro" id="IPR013083">
    <property type="entry name" value="Znf_RING/FYVE/PHD"/>
</dbReference>
<feature type="region of interest" description="Disordered" evidence="5">
    <location>
        <begin position="1503"/>
        <end position="1524"/>
    </location>
</feature>
<feature type="compositionally biased region" description="Low complexity" evidence="5">
    <location>
        <begin position="1917"/>
        <end position="1928"/>
    </location>
</feature>
<keyword evidence="3" id="KW-0479">Metal-binding</keyword>
<feature type="domain" description="RING-type" evidence="7">
    <location>
        <begin position="1858"/>
        <end position="1900"/>
    </location>
</feature>
<evidence type="ECO:0000256" key="5">
    <source>
        <dbReference type="SAM" id="MobiDB-lite"/>
    </source>
</evidence>
<feature type="region of interest" description="Disordered" evidence="5">
    <location>
        <begin position="894"/>
        <end position="936"/>
    </location>
</feature>
<evidence type="ECO:0000256" key="2">
    <source>
        <dbReference type="ARBA" id="ARBA00022786"/>
    </source>
</evidence>
<feature type="region of interest" description="Disordered" evidence="5">
    <location>
        <begin position="458"/>
        <end position="489"/>
    </location>
</feature>
<dbReference type="GO" id="GO:0016740">
    <property type="term" value="F:transferase activity"/>
    <property type="evidence" value="ECO:0007669"/>
    <property type="project" value="UniProtKB-KW"/>
</dbReference>
<feature type="domain" description="UBC core" evidence="8">
    <location>
        <begin position="56"/>
        <end position="265"/>
    </location>
</feature>
<evidence type="ECO:0000256" key="4">
    <source>
        <dbReference type="PROSITE-ProRule" id="PRU10133"/>
    </source>
</evidence>
<feature type="region of interest" description="Disordered" evidence="5">
    <location>
        <begin position="301"/>
        <end position="385"/>
    </location>
</feature>
<evidence type="ECO:0000256" key="3">
    <source>
        <dbReference type="PROSITE-ProRule" id="PRU00175"/>
    </source>
</evidence>
<dbReference type="InterPro" id="IPR016135">
    <property type="entry name" value="UBQ-conjugating_enzyme/RWD"/>
</dbReference>
<dbReference type="SMART" id="SM00212">
    <property type="entry name" value="UBCc"/>
    <property type="match status" value="1"/>
</dbReference>
<keyword evidence="3" id="KW-0862">Zinc</keyword>
<name>A0A4S4LCE0_9AGAM</name>
<feature type="region of interest" description="Disordered" evidence="5">
    <location>
        <begin position="1714"/>
        <end position="1753"/>
    </location>
</feature>
<dbReference type="EMBL" id="SGPK01000063">
    <property type="protein sequence ID" value="THH09442.1"/>
    <property type="molecule type" value="Genomic_DNA"/>
</dbReference>
<dbReference type="SUPFAM" id="SSF57850">
    <property type="entry name" value="RING/U-box"/>
    <property type="match status" value="1"/>
</dbReference>
<dbReference type="PROSITE" id="PS50089">
    <property type="entry name" value="ZF_RING_2"/>
    <property type="match status" value="1"/>
</dbReference>
<feature type="region of interest" description="Disordered" evidence="5">
    <location>
        <begin position="1902"/>
        <end position="1950"/>
    </location>
</feature>
<dbReference type="CDD" id="cd23813">
    <property type="entry name" value="UBCc_UBE2N"/>
    <property type="match status" value="1"/>
</dbReference>
<feature type="compositionally biased region" description="Basic and acidic residues" evidence="5">
    <location>
        <begin position="557"/>
        <end position="577"/>
    </location>
</feature>
<feature type="region of interest" description="Disordered" evidence="5">
    <location>
        <begin position="1607"/>
        <end position="1627"/>
    </location>
</feature>
<evidence type="ECO:0000259" key="7">
    <source>
        <dbReference type="PROSITE" id="PS50089"/>
    </source>
</evidence>
<proteinExistence type="predicted"/>
<keyword evidence="2" id="KW-0833">Ubl conjugation pathway</keyword>
<keyword evidence="6" id="KW-0732">Signal</keyword>
<feature type="compositionally biased region" description="Low complexity" evidence="5">
    <location>
        <begin position="590"/>
        <end position="605"/>
    </location>
</feature>
<feature type="compositionally biased region" description="Acidic residues" evidence="5">
    <location>
        <begin position="703"/>
        <end position="717"/>
    </location>
</feature>
<keyword evidence="3" id="KW-0863">Zinc-finger</keyword>
<feature type="region of interest" description="Disordered" evidence="5">
    <location>
        <begin position="1379"/>
        <end position="1402"/>
    </location>
</feature>